<accession>A0AAW0CLR4</accession>
<dbReference type="GO" id="GO:0034599">
    <property type="term" value="P:cellular response to oxidative stress"/>
    <property type="evidence" value="ECO:0007669"/>
    <property type="project" value="InterPro"/>
</dbReference>
<proteinExistence type="inferred from homology"/>
<keyword evidence="10" id="KW-1185">Reference proteome</keyword>
<dbReference type="SUPFAM" id="SSF48113">
    <property type="entry name" value="Heme-dependent peroxidases"/>
    <property type="match status" value="1"/>
</dbReference>
<dbReference type="InterPro" id="IPR002016">
    <property type="entry name" value="Haem_peroxidase"/>
</dbReference>
<dbReference type="Pfam" id="PF00141">
    <property type="entry name" value="peroxidase"/>
    <property type="match status" value="1"/>
</dbReference>
<dbReference type="Proteomes" id="UP001362999">
    <property type="component" value="Unassembled WGS sequence"/>
</dbReference>
<gene>
    <name evidence="9" type="ORF">R3P38DRAFT_3469008</name>
</gene>
<evidence type="ECO:0000256" key="4">
    <source>
        <dbReference type="ARBA" id="ARBA00023002"/>
    </source>
</evidence>
<evidence type="ECO:0000256" key="3">
    <source>
        <dbReference type="ARBA" id="ARBA00022723"/>
    </source>
</evidence>
<dbReference type="PROSITE" id="PS50873">
    <property type="entry name" value="PEROXIDASE_4"/>
    <property type="match status" value="1"/>
</dbReference>
<dbReference type="GO" id="GO:0020037">
    <property type="term" value="F:heme binding"/>
    <property type="evidence" value="ECO:0007669"/>
    <property type="project" value="UniProtKB-UniRule"/>
</dbReference>
<evidence type="ECO:0000313" key="10">
    <source>
        <dbReference type="Proteomes" id="UP001362999"/>
    </source>
</evidence>
<dbReference type="AlphaFoldDB" id="A0AAW0CLR4"/>
<keyword evidence="3" id="KW-0479">Metal-binding</keyword>
<dbReference type="Gene3D" id="1.10.420.10">
    <property type="entry name" value="Peroxidase, domain 2"/>
    <property type="match status" value="1"/>
</dbReference>
<evidence type="ECO:0000256" key="6">
    <source>
        <dbReference type="RuleBase" id="RU004241"/>
    </source>
</evidence>
<keyword evidence="1 7" id="KW-0575">Peroxidase</keyword>
<dbReference type="PANTHER" id="PTHR31356">
    <property type="entry name" value="THYLAKOID LUMENAL 29 KDA PROTEIN, CHLOROPLASTIC-RELATED"/>
    <property type="match status" value="1"/>
</dbReference>
<evidence type="ECO:0000256" key="1">
    <source>
        <dbReference type="ARBA" id="ARBA00022559"/>
    </source>
</evidence>
<keyword evidence="4 7" id="KW-0560">Oxidoreductase</keyword>
<dbReference type="GO" id="GO:0046872">
    <property type="term" value="F:metal ion binding"/>
    <property type="evidence" value="ECO:0007669"/>
    <property type="project" value="UniProtKB-UniRule"/>
</dbReference>
<evidence type="ECO:0000259" key="8">
    <source>
        <dbReference type="PROSITE" id="PS50873"/>
    </source>
</evidence>
<dbReference type="InterPro" id="IPR010255">
    <property type="entry name" value="Haem_peroxidase_sf"/>
</dbReference>
<reference evidence="9 10" key="1">
    <citation type="journal article" date="2024" name="J Genomics">
        <title>Draft genome sequencing and assembly of Favolaschia claudopus CIRM-BRFM 2984 isolated from oak limbs.</title>
        <authorList>
            <person name="Navarro D."/>
            <person name="Drula E."/>
            <person name="Chaduli D."/>
            <person name="Cazenave R."/>
            <person name="Ahrendt S."/>
            <person name="Wang J."/>
            <person name="Lipzen A."/>
            <person name="Daum C."/>
            <person name="Barry K."/>
            <person name="Grigoriev I.V."/>
            <person name="Favel A."/>
            <person name="Rosso M.N."/>
            <person name="Martin F."/>
        </authorList>
    </citation>
    <scope>NUCLEOTIDE SEQUENCE [LARGE SCALE GENOMIC DNA]</scope>
    <source>
        <strain evidence="9 10">CIRM-BRFM 2984</strain>
    </source>
</reference>
<feature type="domain" description="Plant heme peroxidase family profile" evidence="8">
    <location>
        <begin position="43"/>
        <end position="211"/>
    </location>
</feature>
<protein>
    <recommendedName>
        <fullName evidence="7">Peroxidase</fullName>
        <ecNumber evidence="7">1.11.1.-</ecNumber>
    </recommendedName>
</protein>
<dbReference type="PANTHER" id="PTHR31356:SF53">
    <property type="entry name" value="HEME PEROXIDASE"/>
    <property type="match status" value="1"/>
</dbReference>
<evidence type="ECO:0000256" key="5">
    <source>
        <dbReference type="ARBA" id="ARBA00023004"/>
    </source>
</evidence>
<dbReference type="EMBL" id="JAWWNJ010000016">
    <property type="protein sequence ID" value="KAK7039865.1"/>
    <property type="molecule type" value="Genomic_DNA"/>
</dbReference>
<dbReference type="GO" id="GO:0004601">
    <property type="term" value="F:peroxidase activity"/>
    <property type="evidence" value="ECO:0007669"/>
    <property type="project" value="UniProtKB-KW"/>
</dbReference>
<dbReference type="GO" id="GO:0042744">
    <property type="term" value="P:hydrogen peroxide catabolic process"/>
    <property type="evidence" value="ECO:0007669"/>
    <property type="project" value="TreeGrafter"/>
</dbReference>
<organism evidence="9 10">
    <name type="scientific">Favolaschia claudopus</name>
    <dbReference type="NCBI Taxonomy" id="2862362"/>
    <lineage>
        <taxon>Eukaryota</taxon>
        <taxon>Fungi</taxon>
        <taxon>Dikarya</taxon>
        <taxon>Basidiomycota</taxon>
        <taxon>Agaricomycotina</taxon>
        <taxon>Agaricomycetes</taxon>
        <taxon>Agaricomycetidae</taxon>
        <taxon>Agaricales</taxon>
        <taxon>Marasmiineae</taxon>
        <taxon>Mycenaceae</taxon>
        <taxon>Favolaschia</taxon>
    </lineage>
</organism>
<evidence type="ECO:0000313" key="9">
    <source>
        <dbReference type="EMBL" id="KAK7039865.1"/>
    </source>
</evidence>
<comment type="similarity">
    <text evidence="6">Belongs to the peroxidase family.</text>
</comment>
<dbReference type="InterPro" id="IPR044831">
    <property type="entry name" value="Ccp1-like"/>
</dbReference>
<keyword evidence="5" id="KW-0408">Iron</keyword>
<dbReference type="EC" id="1.11.1.-" evidence="7"/>
<evidence type="ECO:0000256" key="2">
    <source>
        <dbReference type="ARBA" id="ARBA00022617"/>
    </source>
</evidence>
<dbReference type="Gene3D" id="1.10.520.10">
    <property type="match status" value="1"/>
</dbReference>
<sequence>MLKRTCSADATRGAGTRTGARFIPGDGFNNTLTFLIATASRYISFADSLALATVIAVENCGGPEIPFRWNRTDAAAPNSPGVPEPQEALDAHIGAFARQGFNKEEMIGLVACGHAFGGVEHEPFPQIVPEMNDPENTHSVHPFDSTFVTFDNTVATEYMSGTTQNPLVVGLNDTFNSDKRIFGSDGNATMKSFADSPSHFASTCASLIARMIDTVPTGVQLTDVLEPLPIKPADVELRYNTNDSRVQLSGSVRLWNTPKDDSRSVRLLYTDRLGGTGNRSLGFTGTSTAVGTKYTSSWYSFANANVTDEDEDPSATVEIDPKAGITSLAFVVDGKLEDQDGVGFKMEDRVMHATSSCLMSGGDMARIEVAASVRTDASPLRVYIEEVKFGFPNVPKVIEHDIPPPSGSQDPHQPPAYTIWSLNLSASNVFFYNIGAEFAGGVKYSTATTYTT</sequence>
<evidence type="ECO:0000256" key="7">
    <source>
        <dbReference type="RuleBase" id="RU363051"/>
    </source>
</evidence>
<dbReference type="GO" id="GO:0000302">
    <property type="term" value="P:response to reactive oxygen species"/>
    <property type="evidence" value="ECO:0007669"/>
    <property type="project" value="TreeGrafter"/>
</dbReference>
<keyword evidence="2" id="KW-0349">Heme</keyword>
<feature type="non-terminal residue" evidence="9">
    <location>
        <position position="452"/>
    </location>
</feature>
<comment type="caution">
    <text evidence="9">The sequence shown here is derived from an EMBL/GenBank/DDBJ whole genome shotgun (WGS) entry which is preliminary data.</text>
</comment>
<name>A0AAW0CLR4_9AGAR</name>